<gene>
    <name evidence="1" type="ORF">AVEN_213070_1</name>
</gene>
<comment type="caution">
    <text evidence="1">The sequence shown here is derived from an EMBL/GenBank/DDBJ whole genome shotgun (WGS) entry which is preliminary data.</text>
</comment>
<protein>
    <submittedName>
        <fullName evidence="1">Uncharacterized protein</fullName>
    </submittedName>
</protein>
<dbReference type="AlphaFoldDB" id="A0A4Y2KNI5"/>
<accession>A0A4Y2KNI5</accession>
<organism evidence="1 2">
    <name type="scientific">Araneus ventricosus</name>
    <name type="common">Orbweaver spider</name>
    <name type="synonym">Epeira ventricosa</name>
    <dbReference type="NCBI Taxonomy" id="182803"/>
    <lineage>
        <taxon>Eukaryota</taxon>
        <taxon>Metazoa</taxon>
        <taxon>Ecdysozoa</taxon>
        <taxon>Arthropoda</taxon>
        <taxon>Chelicerata</taxon>
        <taxon>Arachnida</taxon>
        <taxon>Araneae</taxon>
        <taxon>Araneomorphae</taxon>
        <taxon>Entelegynae</taxon>
        <taxon>Araneoidea</taxon>
        <taxon>Araneidae</taxon>
        <taxon>Araneus</taxon>
    </lineage>
</organism>
<proteinExistence type="predicted"/>
<keyword evidence="2" id="KW-1185">Reference proteome</keyword>
<reference evidence="1 2" key="1">
    <citation type="journal article" date="2019" name="Sci. Rep.">
        <title>Orb-weaving spider Araneus ventricosus genome elucidates the spidroin gene catalogue.</title>
        <authorList>
            <person name="Kono N."/>
            <person name="Nakamura H."/>
            <person name="Ohtoshi R."/>
            <person name="Moran D.A.P."/>
            <person name="Shinohara A."/>
            <person name="Yoshida Y."/>
            <person name="Fujiwara M."/>
            <person name="Mori M."/>
            <person name="Tomita M."/>
            <person name="Arakawa K."/>
        </authorList>
    </citation>
    <scope>NUCLEOTIDE SEQUENCE [LARGE SCALE GENOMIC DNA]</scope>
</reference>
<dbReference type="EMBL" id="BGPR01004832">
    <property type="protein sequence ID" value="GBN03828.1"/>
    <property type="molecule type" value="Genomic_DNA"/>
</dbReference>
<evidence type="ECO:0000313" key="1">
    <source>
        <dbReference type="EMBL" id="GBN03828.1"/>
    </source>
</evidence>
<name>A0A4Y2KNI5_ARAVE</name>
<sequence>MNLASTLTPLRIRQLRNPITFLTGSRNPIKVCDAVTSTTSFLQRRHSTPSNVCYRNLMVSAFRGSIRSQSDRSKCYVADKIRHIMTGGPTPTFWRNYCRTSGVYPRDDAPHCTLMACYFLSEINNVSVLNAVLSSQITQFR</sequence>
<dbReference type="Proteomes" id="UP000499080">
    <property type="component" value="Unassembled WGS sequence"/>
</dbReference>
<evidence type="ECO:0000313" key="2">
    <source>
        <dbReference type="Proteomes" id="UP000499080"/>
    </source>
</evidence>